<dbReference type="Proteomes" id="UP001501371">
    <property type="component" value="Unassembled WGS sequence"/>
</dbReference>
<accession>A0ABP4FY23</accession>
<sequence length="224" mass="24308">MRAIVFGASGLVGHGALRACLFDDEVSEVLAVVRRPLPATHPKLRQIVHADFTDYTAIQDQLTGLDACLFCLGTSSVGRSETQYTQITYDYTLTAARTLHAANPALTFVYVSGQGTDSTEAGRTMWARVKGRTENALLALPMTTVMVRPGYVHPVHGARPRSTVLRILTWALYPLLRRAFPRHVTTTDALGRAMLAAARPGTAPEPILDNTAINRLAAQTVTPK</sequence>
<dbReference type="SUPFAM" id="SSF51735">
    <property type="entry name" value="NAD(P)-binding Rossmann-fold domains"/>
    <property type="match status" value="1"/>
</dbReference>
<dbReference type="PANTHER" id="PTHR14097">
    <property type="entry name" value="OXIDOREDUCTASE HTATIP2"/>
    <property type="match status" value="1"/>
</dbReference>
<comment type="caution">
    <text evidence="2">The sequence shown here is derived from an EMBL/GenBank/DDBJ whole genome shotgun (WGS) entry which is preliminary data.</text>
</comment>
<gene>
    <name evidence="2" type="ORF">GCM10009654_66870</name>
</gene>
<evidence type="ECO:0000313" key="2">
    <source>
        <dbReference type="EMBL" id="GAA1201064.1"/>
    </source>
</evidence>
<keyword evidence="3" id="KW-1185">Reference proteome</keyword>
<evidence type="ECO:0000259" key="1">
    <source>
        <dbReference type="Pfam" id="PF13460"/>
    </source>
</evidence>
<proteinExistence type="predicted"/>
<reference evidence="3" key="1">
    <citation type="journal article" date="2019" name="Int. J. Syst. Evol. Microbiol.">
        <title>The Global Catalogue of Microorganisms (GCM) 10K type strain sequencing project: providing services to taxonomists for standard genome sequencing and annotation.</title>
        <authorList>
            <consortium name="The Broad Institute Genomics Platform"/>
            <consortium name="The Broad Institute Genome Sequencing Center for Infectious Disease"/>
            <person name="Wu L."/>
            <person name="Ma J."/>
        </authorList>
    </citation>
    <scope>NUCLEOTIDE SEQUENCE [LARGE SCALE GENOMIC DNA]</scope>
    <source>
        <strain evidence="3">JCM 12696</strain>
    </source>
</reference>
<feature type="domain" description="NAD(P)-binding" evidence="1">
    <location>
        <begin position="7"/>
        <end position="151"/>
    </location>
</feature>
<dbReference type="RefSeq" id="WP_344285279.1">
    <property type="nucleotide sequence ID" value="NZ_BAAAKV010000117.1"/>
</dbReference>
<dbReference type="InterPro" id="IPR016040">
    <property type="entry name" value="NAD(P)-bd_dom"/>
</dbReference>
<protein>
    <submittedName>
        <fullName evidence="2">Epimerase</fullName>
    </submittedName>
</protein>
<dbReference type="InterPro" id="IPR036291">
    <property type="entry name" value="NAD(P)-bd_dom_sf"/>
</dbReference>
<dbReference type="Gene3D" id="3.40.50.720">
    <property type="entry name" value="NAD(P)-binding Rossmann-like Domain"/>
    <property type="match status" value="1"/>
</dbReference>
<name>A0ABP4FY23_9ACTN</name>
<evidence type="ECO:0000313" key="3">
    <source>
        <dbReference type="Proteomes" id="UP001501371"/>
    </source>
</evidence>
<organism evidence="2 3">
    <name type="scientific">Streptomyces hebeiensis</name>
    <dbReference type="NCBI Taxonomy" id="229486"/>
    <lineage>
        <taxon>Bacteria</taxon>
        <taxon>Bacillati</taxon>
        <taxon>Actinomycetota</taxon>
        <taxon>Actinomycetes</taxon>
        <taxon>Kitasatosporales</taxon>
        <taxon>Streptomycetaceae</taxon>
        <taxon>Streptomyces</taxon>
    </lineage>
</organism>
<dbReference type="EMBL" id="BAAAKV010000117">
    <property type="protein sequence ID" value="GAA1201064.1"/>
    <property type="molecule type" value="Genomic_DNA"/>
</dbReference>
<dbReference type="PANTHER" id="PTHR14097:SF8">
    <property type="entry name" value="NAD(P)-BINDING DOMAIN-CONTAINING PROTEIN"/>
    <property type="match status" value="1"/>
</dbReference>
<dbReference type="Pfam" id="PF13460">
    <property type="entry name" value="NAD_binding_10"/>
    <property type="match status" value="1"/>
</dbReference>